<dbReference type="AlphaFoldDB" id="A0A1H2MKG5"/>
<protein>
    <recommendedName>
        <fullName evidence="1">DUF6457 domain-containing protein</fullName>
    </recommendedName>
</protein>
<dbReference type="RefSeq" id="WP_091074467.1">
    <property type="nucleotide sequence ID" value="NZ_LT629799.1"/>
</dbReference>
<sequence>MDATQWLARLAAELGTEDALPDEGAVRDLLDLTREVAHGVERVAGPLSTFLVGVAVGRGADLAAATEAASALLDEPAPAPAPTSDGAN</sequence>
<reference evidence="3" key="1">
    <citation type="submission" date="2016-10" db="EMBL/GenBank/DDBJ databases">
        <authorList>
            <person name="Varghese N."/>
            <person name="Submissions S."/>
        </authorList>
    </citation>
    <scope>NUCLEOTIDE SEQUENCE [LARGE SCALE GENOMIC DNA]</scope>
    <source>
        <strain evidence="3">DSM 21743</strain>
    </source>
</reference>
<evidence type="ECO:0000313" key="3">
    <source>
        <dbReference type="Proteomes" id="UP000198825"/>
    </source>
</evidence>
<keyword evidence="3" id="KW-1185">Reference proteome</keyword>
<dbReference type="EMBL" id="LT629799">
    <property type="protein sequence ID" value="SDU93564.1"/>
    <property type="molecule type" value="Genomic_DNA"/>
</dbReference>
<feature type="domain" description="DUF6457" evidence="1">
    <location>
        <begin position="3"/>
        <end position="75"/>
    </location>
</feature>
<evidence type="ECO:0000259" key="1">
    <source>
        <dbReference type="Pfam" id="PF20058"/>
    </source>
</evidence>
<name>A0A1H2MKG5_9ACTN</name>
<accession>A0A1H2MKG5</accession>
<dbReference type="InterPro" id="IPR045598">
    <property type="entry name" value="DUF6457"/>
</dbReference>
<dbReference type="OrthoDB" id="4735656at2"/>
<proteinExistence type="predicted"/>
<gene>
    <name evidence="2" type="ORF">SAMN04488544_2225</name>
</gene>
<evidence type="ECO:0000313" key="2">
    <source>
        <dbReference type="EMBL" id="SDU93564.1"/>
    </source>
</evidence>
<dbReference type="Pfam" id="PF20058">
    <property type="entry name" value="DUF6457"/>
    <property type="match status" value="1"/>
</dbReference>
<dbReference type="STRING" id="546874.SAMN04488544_2225"/>
<organism evidence="2 3">
    <name type="scientific">Microlunatus sagamiharensis</name>
    <dbReference type="NCBI Taxonomy" id="546874"/>
    <lineage>
        <taxon>Bacteria</taxon>
        <taxon>Bacillati</taxon>
        <taxon>Actinomycetota</taxon>
        <taxon>Actinomycetes</taxon>
        <taxon>Propionibacteriales</taxon>
        <taxon>Propionibacteriaceae</taxon>
        <taxon>Microlunatus</taxon>
    </lineage>
</organism>
<dbReference type="Proteomes" id="UP000198825">
    <property type="component" value="Chromosome I"/>
</dbReference>